<evidence type="ECO:0000256" key="8">
    <source>
        <dbReference type="ARBA" id="ARBA00022759"/>
    </source>
</evidence>
<evidence type="ECO:0000256" key="9">
    <source>
        <dbReference type="ARBA" id="ARBA00022801"/>
    </source>
</evidence>
<evidence type="ECO:0000256" key="10">
    <source>
        <dbReference type="ARBA" id="ARBA00022833"/>
    </source>
</evidence>
<feature type="domain" description="tRNase Z endonuclease" evidence="13">
    <location>
        <begin position="95"/>
        <end position="156"/>
    </location>
</feature>
<dbReference type="InterPro" id="IPR036866">
    <property type="entry name" value="RibonucZ/Hydroxyglut_hydro"/>
</dbReference>
<feature type="region of interest" description="Disordered" evidence="11">
    <location>
        <begin position="173"/>
        <end position="201"/>
    </location>
</feature>
<organism evidence="14 15">
    <name type="scientific">Thyridium curvatum</name>
    <dbReference type="NCBI Taxonomy" id="1093900"/>
    <lineage>
        <taxon>Eukaryota</taxon>
        <taxon>Fungi</taxon>
        <taxon>Dikarya</taxon>
        <taxon>Ascomycota</taxon>
        <taxon>Pezizomycotina</taxon>
        <taxon>Sordariomycetes</taxon>
        <taxon>Sordariomycetidae</taxon>
        <taxon>Thyridiales</taxon>
        <taxon>Thyridiaceae</taxon>
        <taxon>Thyridium</taxon>
    </lineage>
</organism>
<dbReference type="Gene3D" id="3.60.15.10">
    <property type="entry name" value="Ribonuclease Z/Hydroxyacylglutathione hydrolase-like"/>
    <property type="match status" value="2"/>
</dbReference>
<dbReference type="CDD" id="cd07718">
    <property type="entry name" value="RNaseZ_ELAC1_ELAC2-C-term-like_MBL-fold"/>
    <property type="match status" value="1"/>
</dbReference>
<keyword evidence="8" id="KW-0255">Endonuclease</keyword>
<dbReference type="GeneID" id="41973200"/>
<dbReference type="PANTHER" id="PTHR12553">
    <property type="entry name" value="ZINC PHOSPHODIESTERASE ELAC PROTEIN 2"/>
    <property type="match status" value="1"/>
</dbReference>
<dbReference type="FunCoup" id="A0A507B8U7">
    <property type="interactions" value="1131"/>
</dbReference>
<comment type="similarity">
    <text evidence="3">Belongs to the RNase Z family.</text>
</comment>
<gene>
    <name evidence="14" type="ORF">E0L32_005753</name>
</gene>
<evidence type="ECO:0000256" key="7">
    <source>
        <dbReference type="ARBA" id="ARBA00022723"/>
    </source>
</evidence>
<sequence length="927" mass="101811">MPTPPRAKAPPHVQAQAQAQAAARSQRRLESTFDVQATTIPPGLFGRHTTHINAKSYVAASSDIRYFLVDKSRAAQAAKDKATALGKSMVSWSTILATPTADTPGACLYLHHDNRRYLFGNISEGTQRLMVQRKVSLTKTEEIFVTGPVTWHNVGGLLGMVLSIAEGISSTLKGQLQPTSKPGKSQTKNSTPSKPPSVGVHGAENLAHMIATARRFVFRKGIPIRPREARADPRAINPENHAPDWQDENIKVWYVPLYAEGEQRSTRKRDRDTTTEASDGDGERTLAGKELVDSVVNHMFDSDWQFDALFETTLHQAQLPATLFVKDAQGHLKQYDGPLPGSGAHVKDIPVLVRKPWPGATVANLPRTTPVRQSMCYIVKNHPRRGKFNPQAAQKYGVAKQDYKVLTSGGSVQGADGTLVTPDMVVAATVEGNGFAMVDIPDPTYISSLLARPEWTTQEIFKNILTINWLLGPGVLDDPRLQDFMAKHTSVRHTVFSSDTCPNHLALESPAVIQIKLHRLDPDRFPIPRYSNVSPYQEESRTLPIEIARPGATVSLAPQAVFKDDNIVPFLDTTEALNTLDDEIIKLADAARAKIADKDFLSRIEQAEKDIPSRDAEVIPLGTGSAVPSKYRNVSSTLVRVPGHGSYIFDAGENTLGSLKRLYGPEGAQEVLRDLKLVWISHLHADHHLGTASVIRGWRDATAASEAHKDARLSVASHWQMLSWLREYADVEDYGFDRLRLLEVKKEASSKTAHPLVFSTAAGHQDVSDTGGLARIDAAHVDHCFGAYAVALTWPSGLKVAYSGDCRPSDDFVRIGRGATLLIHESTFDDGLEGEAKAKKHSTMGEALDVARRMGARRVLLTHFSQRYPKIPIFDAEPPERDGGGDDMAVLIAFDLMRVKLGEFRQAAAFLPALQGLLNEEEKKKDD</sequence>
<keyword evidence="15" id="KW-1185">Reference proteome</keyword>
<keyword evidence="7" id="KW-0479">Metal-binding</keyword>
<reference evidence="14 15" key="1">
    <citation type="submission" date="2019-06" db="EMBL/GenBank/DDBJ databases">
        <title>Draft genome sequence of the filamentous fungus Phialemoniopsis curvata isolated from diesel fuel.</title>
        <authorList>
            <person name="Varaljay V.A."/>
            <person name="Lyon W.J."/>
            <person name="Crouch A.L."/>
            <person name="Drake C.E."/>
            <person name="Hollomon J.M."/>
            <person name="Nadeau L.J."/>
            <person name="Nunn H.S."/>
            <person name="Stevenson B.S."/>
            <person name="Bojanowski C.L."/>
            <person name="Crookes-Goodson W.J."/>
        </authorList>
    </citation>
    <scope>NUCLEOTIDE SEQUENCE [LARGE SCALE GENOMIC DNA]</scope>
    <source>
        <strain evidence="14 15">D216</strain>
    </source>
</reference>
<dbReference type="Pfam" id="PF12706">
    <property type="entry name" value="Lactamase_B_2"/>
    <property type="match status" value="1"/>
</dbReference>
<dbReference type="Pfam" id="PF13691">
    <property type="entry name" value="Lactamase_B_4"/>
    <property type="match status" value="1"/>
</dbReference>
<evidence type="ECO:0000256" key="11">
    <source>
        <dbReference type="SAM" id="MobiDB-lite"/>
    </source>
</evidence>
<feature type="domain" description="Metallo-beta-lactamase" evidence="12">
    <location>
        <begin position="648"/>
        <end position="864"/>
    </location>
</feature>
<dbReference type="RefSeq" id="XP_030995520.1">
    <property type="nucleotide sequence ID" value="XM_031140309.1"/>
</dbReference>
<comment type="caution">
    <text evidence="14">The sequence shown here is derived from an EMBL/GenBank/DDBJ whole genome shotgun (WGS) entry which is preliminary data.</text>
</comment>
<feature type="compositionally biased region" description="Polar residues" evidence="11">
    <location>
        <begin position="173"/>
        <end position="192"/>
    </location>
</feature>
<evidence type="ECO:0000256" key="6">
    <source>
        <dbReference type="ARBA" id="ARBA00022722"/>
    </source>
</evidence>
<evidence type="ECO:0000256" key="4">
    <source>
        <dbReference type="ARBA" id="ARBA00012477"/>
    </source>
</evidence>
<evidence type="ECO:0000256" key="5">
    <source>
        <dbReference type="ARBA" id="ARBA00022694"/>
    </source>
</evidence>
<dbReference type="GO" id="GO:0005739">
    <property type="term" value="C:mitochondrion"/>
    <property type="evidence" value="ECO:0007669"/>
    <property type="project" value="TreeGrafter"/>
</dbReference>
<dbReference type="InterPro" id="IPR027794">
    <property type="entry name" value="tRNase_Z_dom"/>
</dbReference>
<dbReference type="EMBL" id="SKBQ01000031">
    <property type="protein sequence ID" value="TPX13809.1"/>
    <property type="molecule type" value="Genomic_DNA"/>
</dbReference>
<dbReference type="Proteomes" id="UP000319257">
    <property type="component" value="Unassembled WGS sequence"/>
</dbReference>
<dbReference type="AlphaFoldDB" id="A0A507B8U7"/>
<keyword evidence="10" id="KW-0862">Zinc</keyword>
<dbReference type="STRING" id="1093900.A0A507B8U7"/>
<dbReference type="GO" id="GO:0042781">
    <property type="term" value="F:3'-tRNA processing endoribonuclease activity"/>
    <property type="evidence" value="ECO:0007669"/>
    <property type="project" value="UniProtKB-EC"/>
</dbReference>
<dbReference type="InterPro" id="IPR047151">
    <property type="entry name" value="RNZ2-like"/>
</dbReference>
<dbReference type="InterPro" id="IPR001279">
    <property type="entry name" value="Metallo-B-lactamas"/>
</dbReference>
<keyword evidence="6" id="KW-0540">Nuclease</keyword>
<evidence type="ECO:0000256" key="2">
    <source>
        <dbReference type="ARBA" id="ARBA00001947"/>
    </source>
</evidence>
<proteinExistence type="inferred from homology"/>
<evidence type="ECO:0000259" key="13">
    <source>
        <dbReference type="Pfam" id="PF13691"/>
    </source>
</evidence>
<evidence type="ECO:0000256" key="3">
    <source>
        <dbReference type="ARBA" id="ARBA00007823"/>
    </source>
</evidence>
<comment type="cofactor">
    <cofactor evidence="2">
        <name>Zn(2+)</name>
        <dbReference type="ChEBI" id="CHEBI:29105"/>
    </cofactor>
</comment>
<evidence type="ECO:0000313" key="14">
    <source>
        <dbReference type="EMBL" id="TPX13809.1"/>
    </source>
</evidence>
<comment type="catalytic activity">
    <reaction evidence="1">
        <text>Endonucleolytic cleavage of RNA, removing extra 3' nucleotides from tRNA precursor, generating 3' termini of tRNAs. A 3'-hydroxy group is left at the tRNA terminus and a 5'-phosphoryl group is left at the trailer molecule.</text>
        <dbReference type="EC" id="3.1.26.11"/>
    </reaction>
</comment>
<keyword evidence="5" id="KW-0819">tRNA processing</keyword>
<feature type="region of interest" description="Disordered" evidence="11">
    <location>
        <begin position="263"/>
        <end position="286"/>
    </location>
</feature>
<evidence type="ECO:0000259" key="12">
    <source>
        <dbReference type="Pfam" id="PF12706"/>
    </source>
</evidence>
<dbReference type="OrthoDB" id="527344at2759"/>
<dbReference type="PANTHER" id="PTHR12553:SF49">
    <property type="entry name" value="ZINC PHOSPHODIESTERASE ELAC PROTEIN 2"/>
    <property type="match status" value="1"/>
</dbReference>
<protein>
    <recommendedName>
        <fullName evidence="4">ribonuclease Z</fullName>
        <ecNumber evidence="4">3.1.26.11</ecNumber>
    </recommendedName>
</protein>
<dbReference type="SUPFAM" id="SSF56281">
    <property type="entry name" value="Metallo-hydrolase/oxidoreductase"/>
    <property type="match status" value="2"/>
</dbReference>
<name>A0A507B8U7_9PEZI</name>
<evidence type="ECO:0000313" key="15">
    <source>
        <dbReference type="Proteomes" id="UP000319257"/>
    </source>
</evidence>
<keyword evidence="9" id="KW-0378">Hydrolase</keyword>
<feature type="compositionally biased region" description="Basic and acidic residues" evidence="11">
    <location>
        <begin position="263"/>
        <end position="274"/>
    </location>
</feature>
<dbReference type="GO" id="GO:1990180">
    <property type="term" value="P:mitochondrial tRNA 3'-end processing"/>
    <property type="evidence" value="ECO:0007669"/>
    <property type="project" value="TreeGrafter"/>
</dbReference>
<dbReference type="InParanoid" id="A0A507B8U7"/>
<dbReference type="GO" id="GO:0046872">
    <property type="term" value="F:metal ion binding"/>
    <property type="evidence" value="ECO:0007669"/>
    <property type="project" value="UniProtKB-KW"/>
</dbReference>
<dbReference type="EC" id="3.1.26.11" evidence="4"/>
<evidence type="ECO:0000256" key="1">
    <source>
        <dbReference type="ARBA" id="ARBA00000402"/>
    </source>
</evidence>
<accession>A0A507B8U7</accession>